<organism evidence="1 2">
    <name type="scientific">Penicillium brevicompactum</name>
    <dbReference type="NCBI Taxonomy" id="5074"/>
    <lineage>
        <taxon>Eukaryota</taxon>
        <taxon>Fungi</taxon>
        <taxon>Dikarya</taxon>
        <taxon>Ascomycota</taxon>
        <taxon>Pezizomycotina</taxon>
        <taxon>Eurotiomycetes</taxon>
        <taxon>Eurotiomycetidae</taxon>
        <taxon>Eurotiales</taxon>
        <taxon>Aspergillaceae</taxon>
        <taxon>Penicillium</taxon>
    </lineage>
</organism>
<protein>
    <submittedName>
        <fullName evidence="1">Uncharacterized protein</fullName>
    </submittedName>
</protein>
<evidence type="ECO:0000313" key="2">
    <source>
        <dbReference type="Proteomes" id="UP001147695"/>
    </source>
</evidence>
<sequence>MASKSPIFASIYRKHEEIGRKRTISPSDIPVLEERMVIACTVFEVPQPKPGGRKNQQLLEQSRQRKARKVYREILDECPDIFLAFLLTVSPRKSVEFDLPTFHEQHHAQPFALCEKGKSLLFQIATRHGFQKSDPFQMLMRPMTYWSRPATEDGGFEHFSLSLGGLPAIRVAFGDIICDAVESSPAHLPKKADGDYAQTTECVRSKIFYNRQDTTICLDVGCALKLADRLFPFASQKINSALSQFHADHQASSSQAASSQQTQTSSLYSDIDFAYFTLRGASTYGIQSAFGAAICEGIENSELRRWEKYHLISDVTDCVTMQVWRTQPHRGLIKLRLGHYTGVNLANKIYA</sequence>
<dbReference type="AlphaFoldDB" id="A0A9W9QUV8"/>
<gene>
    <name evidence="1" type="ORF">N7452_004149</name>
</gene>
<name>A0A9W9QUV8_PENBR</name>
<reference evidence="1" key="1">
    <citation type="submission" date="2022-12" db="EMBL/GenBank/DDBJ databases">
        <authorList>
            <person name="Petersen C."/>
        </authorList>
    </citation>
    <scope>NUCLEOTIDE SEQUENCE</scope>
    <source>
        <strain evidence="1">IBT 35673</strain>
    </source>
</reference>
<comment type="caution">
    <text evidence="1">The sequence shown here is derived from an EMBL/GenBank/DDBJ whole genome shotgun (WGS) entry which is preliminary data.</text>
</comment>
<dbReference type="Proteomes" id="UP001147695">
    <property type="component" value="Unassembled WGS sequence"/>
</dbReference>
<accession>A0A9W9QUV8</accession>
<dbReference type="EMBL" id="JAPZBQ010000002">
    <property type="protein sequence ID" value="KAJ5346145.1"/>
    <property type="molecule type" value="Genomic_DNA"/>
</dbReference>
<reference evidence="1" key="2">
    <citation type="journal article" date="2023" name="IMA Fungus">
        <title>Comparative genomic study of the Penicillium genus elucidates a diverse pangenome and 15 lateral gene transfer events.</title>
        <authorList>
            <person name="Petersen C."/>
            <person name="Sorensen T."/>
            <person name="Nielsen M.R."/>
            <person name="Sondergaard T.E."/>
            <person name="Sorensen J.L."/>
            <person name="Fitzpatrick D.A."/>
            <person name="Frisvad J.C."/>
            <person name="Nielsen K.L."/>
        </authorList>
    </citation>
    <scope>NUCLEOTIDE SEQUENCE</scope>
    <source>
        <strain evidence="1">IBT 35673</strain>
    </source>
</reference>
<evidence type="ECO:0000313" key="1">
    <source>
        <dbReference type="EMBL" id="KAJ5346145.1"/>
    </source>
</evidence>
<proteinExistence type="predicted"/>